<evidence type="ECO:0000256" key="1">
    <source>
        <dbReference type="ARBA" id="ARBA00004613"/>
    </source>
</evidence>
<keyword evidence="9" id="KW-1185">Reference proteome</keyword>
<protein>
    <recommendedName>
        <fullName evidence="7">Lipocalin/cytosolic fatty-acid binding domain-containing protein</fullName>
    </recommendedName>
</protein>
<accession>A0A7N4NUG9</accession>
<reference evidence="8 9" key="1">
    <citation type="journal article" date="2011" name="Proc. Natl. Acad. Sci. U.S.A.">
        <title>Genetic diversity and population structure of the endangered marsupial Sarcophilus harrisii (Tasmanian devil).</title>
        <authorList>
            <person name="Miller W."/>
            <person name="Hayes V.M."/>
            <person name="Ratan A."/>
            <person name="Petersen D.C."/>
            <person name="Wittekindt N.E."/>
            <person name="Miller J."/>
            <person name="Walenz B."/>
            <person name="Knight J."/>
            <person name="Qi J."/>
            <person name="Zhao F."/>
            <person name="Wang Q."/>
            <person name="Bedoya-Reina O.C."/>
            <person name="Katiyar N."/>
            <person name="Tomsho L.P."/>
            <person name="Kasson L.M."/>
            <person name="Hardie R.A."/>
            <person name="Woodbridge P."/>
            <person name="Tindall E.A."/>
            <person name="Bertelsen M.F."/>
            <person name="Dixon D."/>
            <person name="Pyecroft S."/>
            <person name="Helgen K.M."/>
            <person name="Lesk A.M."/>
            <person name="Pringle T.H."/>
            <person name="Patterson N."/>
            <person name="Zhang Y."/>
            <person name="Kreiss A."/>
            <person name="Woods G.M."/>
            <person name="Jones M.E."/>
            <person name="Schuster S.C."/>
        </authorList>
    </citation>
    <scope>NUCLEOTIDE SEQUENCE [LARGE SCALE GENOMIC DNA]</scope>
</reference>
<evidence type="ECO:0000313" key="9">
    <source>
        <dbReference type="Proteomes" id="UP000007648"/>
    </source>
</evidence>
<dbReference type="PANTHER" id="PTHR11430:SF117">
    <property type="entry name" value="GLYCODELIN"/>
    <property type="match status" value="1"/>
</dbReference>
<dbReference type="FunCoup" id="A0A7N4NUG9">
    <property type="interactions" value="99"/>
</dbReference>
<feature type="chain" id="PRO_5029556981" description="Lipocalin/cytosolic fatty-acid binding domain-containing protein" evidence="6">
    <location>
        <begin position="19"/>
        <end position="185"/>
    </location>
</feature>
<dbReference type="Proteomes" id="UP000007648">
    <property type="component" value="Unassembled WGS sequence"/>
</dbReference>
<dbReference type="GeneTree" id="ENSGT00950000186241"/>
<dbReference type="Pfam" id="PF00061">
    <property type="entry name" value="Lipocalin"/>
    <property type="match status" value="1"/>
</dbReference>
<evidence type="ECO:0000313" key="8">
    <source>
        <dbReference type="Ensembl" id="ENSSHAP00000028692.1"/>
    </source>
</evidence>
<dbReference type="InterPro" id="IPR002447">
    <property type="entry name" value="Blactoglobulin"/>
</dbReference>
<keyword evidence="6" id="KW-0732">Signal</keyword>
<keyword evidence="5" id="KW-1015">Disulfide bond</keyword>
<comment type="subcellular location">
    <subcellularLocation>
        <location evidence="1">Secreted</location>
    </subcellularLocation>
</comment>
<dbReference type="AlphaFoldDB" id="A0A7N4NUG9"/>
<evidence type="ECO:0000256" key="6">
    <source>
        <dbReference type="SAM" id="SignalP"/>
    </source>
</evidence>
<proteinExistence type="inferred from homology"/>
<dbReference type="Ensembl" id="ENSSHAT00000043767.1">
    <property type="protein sequence ID" value="ENSSHAP00000028692.1"/>
    <property type="gene ID" value="ENSSHAG00000006105.2"/>
</dbReference>
<gene>
    <name evidence="8" type="primary">LOC100924880</name>
</gene>
<name>A0A7N4NUG9_SARHA</name>
<dbReference type="GO" id="GO:0036094">
    <property type="term" value="F:small molecule binding"/>
    <property type="evidence" value="ECO:0007669"/>
    <property type="project" value="InterPro"/>
</dbReference>
<dbReference type="InParanoid" id="A0A7N4NUG9"/>
<organism evidence="8 9">
    <name type="scientific">Sarcophilus harrisii</name>
    <name type="common">Tasmanian devil</name>
    <name type="synonym">Sarcophilus laniarius</name>
    <dbReference type="NCBI Taxonomy" id="9305"/>
    <lineage>
        <taxon>Eukaryota</taxon>
        <taxon>Metazoa</taxon>
        <taxon>Chordata</taxon>
        <taxon>Craniata</taxon>
        <taxon>Vertebrata</taxon>
        <taxon>Euteleostomi</taxon>
        <taxon>Mammalia</taxon>
        <taxon>Metatheria</taxon>
        <taxon>Dasyuromorphia</taxon>
        <taxon>Dasyuridae</taxon>
        <taxon>Sarcophilus</taxon>
    </lineage>
</organism>
<evidence type="ECO:0000256" key="5">
    <source>
        <dbReference type="ARBA" id="ARBA00023157"/>
    </source>
</evidence>
<reference evidence="8" key="2">
    <citation type="submission" date="2025-08" db="UniProtKB">
        <authorList>
            <consortium name="Ensembl"/>
        </authorList>
    </citation>
    <scope>IDENTIFICATION</scope>
</reference>
<keyword evidence="3" id="KW-0964">Secreted</keyword>
<dbReference type="Gene3D" id="2.40.128.20">
    <property type="match status" value="1"/>
</dbReference>
<dbReference type="GO" id="GO:0005576">
    <property type="term" value="C:extracellular region"/>
    <property type="evidence" value="ECO:0007669"/>
    <property type="project" value="UniProtKB-SubCell"/>
</dbReference>
<keyword evidence="4" id="KW-0494">Milk protein</keyword>
<evidence type="ECO:0000259" key="7">
    <source>
        <dbReference type="Pfam" id="PF00061"/>
    </source>
</evidence>
<reference evidence="8" key="3">
    <citation type="submission" date="2025-09" db="UniProtKB">
        <authorList>
            <consortium name="Ensembl"/>
        </authorList>
    </citation>
    <scope>IDENTIFICATION</scope>
</reference>
<dbReference type="SUPFAM" id="SSF50814">
    <property type="entry name" value="Lipocalins"/>
    <property type="match status" value="1"/>
</dbReference>
<evidence type="ECO:0000256" key="4">
    <source>
        <dbReference type="ARBA" id="ARBA00022743"/>
    </source>
</evidence>
<evidence type="ECO:0000256" key="3">
    <source>
        <dbReference type="ARBA" id="ARBA00022525"/>
    </source>
</evidence>
<dbReference type="InterPro" id="IPR012674">
    <property type="entry name" value="Calycin"/>
</dbReference>
<comment type="similarity">
    <text evidence="2">Belongs to the calycin superfamily. Lipocalin family.</text>
</comment>
<feature type="signal peptide" evidence="6">
    <location>
        <begin position="1"/>
        <end position="18"/>
    </location>
</feature>
<evidence type="ECO:0000256" key="2">
    <source>
        <dbReference type="ARBA" id="ARBA00006889"/>
    </source>
</evidence>
<feature type="domain" description="Lipocalin/cytosolic fatty-acid binding" evidence="7">
    <location>
        <begin position="46"/>
        <end position="165"/>
    </location>
</feature>
<dbReference type="InterPro" id="IPR000566">
    <property type="entry name" value="Lipocln_cytosolic_FA-bd_dom"/>
</dbReference>
<sequence>MKFLLLTVGLALVGAIQAFENIPFKKHLDVEKIRGSWFLRQEVMAMNFSDSLLIMDIKEMNLTPEGNMELVVLERTDKCVEKMFLLKKTEKPTEFEIYIPSESASYTFSVMETDYNNYILLCLEDINSREKMACAHYVRRIEKDNKGVEEFKNIFRTFPMPYTMIEVRTNGKAEEVISLQDHLSV</sequence>
<dbReference type="PRINTS" id="PR01172">
    <property type="entry name" value="BLCTOGLOBULN"/>
</dbReference>
<dbReference type="PANTHER" id="PTHR11430">
    <property type="entry name" value="LIPOCALIN"/>
    <property type="match status" value="1"/>
</dbReference>
<dbReference type="InterPro" id="IPR002345">
    <property type="entry name" value="Lipocalin"/>
</dbReference>